<comment type="subcellular location">
    <subcellularLocation>
        <location evidence="1">Cell membrane</location>
        <topology evidence="1">Multi-pass membrane protein</topology>
    </subcellularLocation>
</comment>
<evidence type="ECO:0000256" key="7">
    <source>
        <dbReference type="ARBA" id="ARBA00023136"/>
    </source>
</evidence>
<evidence type="ECO:0000256" key="5">
    <source>
        <dbReference type="ARBA" id="ARBA00022801"/>
    </source>
</evidence>
<evidence type="ECO:0000313" key="9">
    <source>
        <dbReference type="EMBL" id="MCA6073408.1"/>
    </source>
</evidence>
<gene>
    <name evidence="9" type="primary">xrtF</name>
    <name evidence="9" type="ORF">LDX50_00925</name>
</gene>
<dbReference type="InterPro" id="IPR026323">
    <property type="entry name" value="Exosortase-related_prot_XrtF"/>
</dbReference>
<keyword evidence="5" id="KW-0378">Hydrolase</keyword>
<dbReference type="GO" id="GO:0008233">
    <property type="term" value="F:peptidase activity"/>
    <property type="evidence" value="ECO:0007669"/>
    <property type="project" value="UniProtKB-KW"/>
</dbReference>
<feature type="transmembrane region" description="Helical" evidence="8">
    <location>
        <begin position="80"/>
        <end position="102"/>
    </location>
</feature>
<evidence type="ECO:0000256" key="2">
    <source>
        <dbReference type="ARBA" id="ARBA00022475"/>
    </source>
</evidence>
<evidence type="ECO:0000256" key="8">
    <source>
        <dbReference type="SAM" id="Phobius"/>
    </source>
</evidence>
<evidence type="ECO:0000256" key="6">
    <source>
        <dbReference type="ARBA" id="ARBA00022989"/>
    </source>
</evidence>
<evidence type="ECO:0000313" key="10">
    <source>
        <dbReference type="Proteomes" id="UP001139409"/>
    </source>
</evidence>
<dbReference type="RefSeq" id="WP_225696526.1">
    <property type="nucleotide sequence ID" value="NZ_JAIXNE010000001.1"/>
</dbReference>
<organism evidence="9 10">
    <name type="scientific">Fulvivirga sedimenti</name>
    <dbReference type="NCBI Taxonomy" id="2879465"/>
    <lineage>
        <taxon>Bacteria</taxon>
        <taxon>Pseudomonadati</taxon>
        <taxon>Bacteroidota</taxon>
        <taxon>Cytophagia</taxon>
        <taxon>Cytophagales</taxon>
        <taxon>Fulvivirgaceae</taxon>
        <taxon>Fulvivirga</taxon>
    </lineage>
</organism>
<keyword evidence="10" id="KW-1185">Reference proteome</keyword>
<keyword evidence="4 8" id="KW-0812">Transmembrane</keyword>
<feature type="transmembrane region" description="Helical" evidence="8">
    <location>
        <begin position="148"/>
        <end position="166"/>
    </location>
</feature>
<keyword evidence="3" id="KW-0645">Protease</keyword>
<feature type="transmembrane region" description="Helical" evidence="8">
    <location>
        <begin position="12"/>
        <end position="29"/>
    </location>
</feature>
<dbReference type="EMBL" id="JAIXNE010000001">
    <property type="protein sequence ID" value="MCA6073408.1"/>
    <property type="molecule type" value="Genomic_DNA"/>
</dbReference>
<dbReference type="Proteomes" id="UP001139409">
    <property type="component" value="Unassembled WGS sequence"/>
</dbReference>
<dbReference type="GO" id="GO:0006508">
    <property type="term" value="P:proteolysis"/>
    <property type="evidence" value="ECO:0007669"/>
    <property type="project" value="UniProtKB-KW"/>
</dbReference>
<keyword evidence="7 8" id="KW-0472">Membrane</keyword>
<protein>
    <submittedName>
        <fullName evidence="9">Exosortase family protein XrtF</fullName>
    </submittedName>
</protein>
<comment type="caution">
    <text evidence="9">The sequence shown here is derived from an EMBL/GenBank/DDBJ whole genome shotgun (WGS) entry which is preliminary data.</text>
</comment>
<name>A0A9X1HJS1_9BACT</name>
<dbReference type="NCBIfam" id="TIGR04178">
    <property type="entry name" value="exo_archaeo"/>
    <property type="match status" value="1"/>
</dbReference>
<dbReference type="NCBIfam" id="TIGR04128">
    <property type="entry name" value="exoso_Fjoh_1448"/>
    <property type="match status" value="1"/>
</dbReference>
<reference evidence="9" key="1">
    <citation type="submission" date="2021-09" db="EMBL/GenBank/DDBJ databases">
        <title>Fulvivirga sp. isolated from coastal sediment.</title>
        <authorList>
            <person name="Yu H."/>
        </authorList>
    </citation>
    <scope>NUCLEOTIDE SEQUENCE</scope>
    <source>
        <strain evidence="9">1062</strain>
    </source>
</reference>
<keyword evidence="6 8" id="KW-1133">Transmembrane helix</keyword>
<dbReference type="GO" id="GO:0005886">
    <property type="term" value="C:plasma membrane"/>
    <property type="evidence" value="ECO:0007669"/>
    <property type="project" value="UniProtKB-SubCell"/>
</dbReference>
<dbReference type="AlphaFoldDB" id="A0A9X1HJS1"/>
<accession>A0A9X1HJS1</accession>
<feature type="transmembrane region" description="Helical" evidence="8">
    <location>
        <begin position="109"/>
        <end position="128"/>
    </location>
</feature>
<evidence type="ECO:0000256" key="1">
    <source>
        <dbReference type="ARBA" id="ARBA00004651"/>
    </source>
</evidence>
<keyword evidence="2" id="KW-1003">Cell membrane</keyword>
<evidence type="ECO:0000256" key="3">
    <source>
        <dbReference type="ARBA" id="ARBA00022670"/>
    </source>
</evidence>
<dbReference type="InterPro" id="IPR026392">
    <property type="entry name" value="Exo/Archaeosortase_dom"/>
</dbReference>
<proteinExistence type="predicted"/>
<sequence>MLKEFWPSIAFLLKFIALYLVMNLLYGVYVNHFSPSPDPVTIEVARQTDLLLNILGFETTTEVRDQQTGVYINSVARPIISVYEGCNGLNVMIIFISFLLSYGKPKKALLWFIPLGFVVIHLTNLARIGLLYHVSLSFPDYLYFTHKYFFTGIIYVVVFLLWWWWVARLIKK</sequence>
<evidence type="ECO:0000256" key="4">
    <source>
        <dbReference type="ARBA" id="ARBA00022692"/>
    </source>
</evidence>